<keyword evidence="1 3" id="KW-0728">SH3 domain</keyword>
<evidence type="ECO:0000256" key="3">
    <source>
        <dbReference type="PROSITE-ProRule" id="PRU00192"/>
    </source>
</evidence>
<gene>
    <name evidence="7" type="primary">SASH1A</name>
</gene>
<dbReference type="InterPro" id="IPR036028">
    <property type="entry name" value="SH3-like_dom_sf"/>
</dbReference>
<feature type="region of interest" description="Disordered" evidence="4">
    <location>
        <begin position="1"/>
        <end position="170"/>
    </location>
</feature>
<evidence type="ECO:0000259" key="5">
    <source>
        <dbReference type="PROSITE" id="PS50002"/>
    </source>
</evidence>
<dbReference type="InterPro" id="IPR001660">
    <property type="entry name" value="SAM"/>
</dbReference>
<feature type="region of interest" description="Disordered" evidence="4">
    <location>
        <begin position="527"/>
        <end position="578"/>
    </location>
</feature>
<dbReference type="PANTHER" id="PTHR12301">
    <property type="entry name" value="SAM-DOMAIN, SH3 AND NUCLEAR LOCALIZATION SIGNALS PROTEIN RELATED"/>
    <property type="match status" value="1"/>
</dbReference>
<feature type="compositionally biased region" description="Polar residues" evidence="4">
    <location>
        <begin position="9"/>
        <end position="18"/>
    </location>
</feature>
<dbReference type="Gene3D" id="1.10.150.50">
    <property type="entry name" value="Transcription Factor, Ets-1"/>
    <property type="match status" value="1"/>
</dbReference>
<evidence type="ECO:0000256" key="4">
    <source>
        <dbReference type="SAM" id="MobiDB-lite"/>
    </source>
</evidence>
<dbReference type="Pfam" id="PF00536">
    <property type="entry name" value="SAM_1"/>
    <property type="match status" value="1"/>
</dbReference>
<dbReference type="Pfam" id="PF07653">
    <property type="entry name" value="SH3_2"/>
    <property type="match status" value="1"/>
</dbReference>
<feature type="compositionally biased region" description="Basic and acidic residues" evidence="4">
    <location>
        <begin position="340"/>
        <end position="353"/>
    </location>
</feature>
<keyword evidence="2" id="KW-0597">Phosphoprotein</keyword>
<organism evidence="7">
    <name type="scientific">Nothobranchius furzeri</name>
    <name type="common">Turquoise killifish</name>
    <dbReference type="NCBI Taxonomy" id="105023"/>
    <lineage>
        <taxon>Eukaryota</taxon>
        <taxon>Metazoa</taxon>
        <taxon>Chordata</taxon>
        <taxon>Craniata</taxon>
        <taxon>Vertebrata</taxon>
        <taxon>Euteleostomi</taxon>
        <taxon>Actinopterygii</taxon>
        <taxon>Neopterygii</taxon>
        <taxon>Teleostei</taxon>
        <taxon>Neoteleostei</taxon>
        <taxon>Acanthomorphata</taxon>
        <taxon>Ovalentaria</taxon>
        <taxon>Atherinomorphae</taxon>
        <taxon>Cyprinodontiformes</taxon>
        <taxon>Nothobranchiidae</taxon>
        <taxon>Nothobranchius</taxon>
    </lineage>
</organism>
<dbReference type="InterPro" id="IPR001452">
    <property type="entry name" value="SH3_domain"/>
</dbReference>
<dbReference type="PROSITE" id="PS50002">
    <property type="entry name" value="SH3"/>
    <property type="match status" value="1"/>
</dbReference>
<dbReference type="AlphaFoldDB" id="A0A1A8U6D3"/>
<feature type="compositionally biased region" description="Basic residues" evidence="4">
    <location>
        <begin position="99"/>
        <end position="109"/>
    </location>
</feature>
<dbReference type="CDD" id="cd11822">
    <property type="entry name" value="SH3_SASH_like"/>
    <property type="match status" value="1"/>
</dbReference>
<dbReference type="InterPro" id="IPR051725">
    <property type="entry name" value="SAM-SH3_domain_protein"/>
</dbReference>
<dbReference type="Pfam" id="PF12485">
    <property type="entry name" value="SPIDER"/>
    <property type="match status" value="1"/>
</dbReference>
<proteinExistence type="predicted"/>
<reference evidence="7" key="2">
    <citation type="submission" date="2016-06" db="EMBL/GenBank/DDBJ databases">
        <title>The genome of a short-lived fish provides insights into sex chromosome evolution and the genetic control of aging.</title>
        <authorList>
            <person name="Reichwald K."/>
            <person name="Felder M."/>
            <person name="Petzold A."/>
            <person name="Koch P."/>
            <person name="Groth M."/>
            <person name="Platzer M."/>
        </authorList>
    </citation>
    <scope>NUCLEOTIDE SEQUENCE</scope>
    <source>
        <tissue evidence="7">Brain</tissue>
    </source>
</reference>
<evidence type="ECO:0000256" key="2">
    <source>
        <dbReference type="ARBA" id="ARBA00022553"/>
    </source>
</evidence>
<dbReference type="FunFam" id="2.30.30.40:FF:000021">
    <property type="entry name" value="Putative sam and sh3 domain-containing protein 1"/>
    <property type="match status" value="1"/>
</dbReference>
<dbReference type="InterPro" id="IPR013761">
    <property type="entry name" value="SAM/pointed_sf"/>
</dbReference>
<feature type="region of interest" description="Disordered" evidence="4">
    <location>
        <begin position="322"/>
        <end position="388"/>
    </location>
</feature>
<reference evidence="7" key="1">
    <citation type="submission" date="2016-05" db="EMBL/GenBank/DDBJ databases">
        <authorList>
            <person name="Lavstsen T."/>
            <person name="Jespersen J.S."/>
        </authorList>
    </citation>
    <scope>NUCLEOTIDE SEQUENCE</scope>
    <source>
        <tissue evidence="7">Brain</tissue>
    </source>
</reference>
<accession>A0A1A8U6D3</accession>
<dbReference type="SUPFAM" id="SSF50044">
    <property type="entry name" value="SH3-domain"/>
    <property type="match status" value="1"/>
</dbReference>
<feature type="compositionally biased region" description="Low complexity" evidence="4">
    <location>
        <begin position="141"/>
        <end position="165"/>
    </location>
</feature>
<dbReference type="SMART" id="SM00454">
    <property type="entry name" value="SAM"/>
    <property type="match status" value="1"/>
</dbReference>
<evidence type="ECO:0000259" key="6">
    <source>
        <dbReference type="PROSITE" id="PS50105"/>
    </source>
</evidence>
<feature type="compositionally biased region" description="Basic and acidic residues" evidence="4">
    <location>
        <begin position="63"/>
        <end position="77"/>
    </location>
</feature>
<evidence type="ECO:0000313" key="7">
    <source>
        <dbReference type="EMBL" id="SBS43879.1"/>
    </source>
</evidence>
<feature type="compositionally biased region" description="Acidic residues" evidence="4">
    <location>
        <begin position="114"/>
        <end position="127"/>
    </location>
</feature>
<dbReference type="FunFam" id="1.10.150.50:FF:000024">
    <property type="entry name" value="Putative sam and sh3 domain-containing protein 1"/>
    <property type="match status" value="1"/>
</dbReference>
<feature type="domain" description="SAM" evidence="6">
    <location>
        <begin position="258"/>
        <end position="322"/>
    </location>
</feature>
<evidence type="ECO:0000256" key="1">
    <source>
        <dbReference type="ARBA" id="ARBA00022443"/>
    </source>
</evidence>
<dbReference type="SUPFAM" id="SSF47769">
    <property type="entry name" value="SAM/Pointed domain"/>
    <property type="match status" value="1"/>
</dbReference>
<dbReference type="PANTHER" id="PTHR12301:SF3">
    <property type="entry name" value="SAM AND SH3 DOMAIN-CONTAINING PROTEIN 1"/>
    <property type="match status" value="1"/>
</dbReference>
<dbReference type="EMBL" id="HAEJ01003422">
    <property type="protein sequence ID" value="SBS43879.1"/>
    <property type="molecule type" value="Transcribed_RNA"/>
</dbReference>
<dbReference type="PROSITE" id="PS50105">
    <property type="entry name" value="SAM_DOMAIN"/>
    <property type="match status" value="1"/>
</dbReference>
<name>A0A1A8U6D3_NOTFU</name>
<dbReference type="InterPro" id="IPR021090">
    <property type="entry name" value="SPIDER"/>
</dbReference>
<feature type="domain" description="SH3" evidence="5">
    <location>
        <begin position="181"/>
        <end position="242"/>
    </location>
</feature>
<sequence>MYGKDWEQRQQPASTQDGSLKRVGSPQLLSTVPRSVTSVDLSEPNRSTSFGRFEGLRHNSPHAKAEENGTHMLREETESPDPSKSAGLGKKMKEISLTMRRKMGKKHGKSLSEETGDDTDKDPEAETENCPPAEKTSTKTSNSLESLYSGRSSSSGVTSESNGSGQRDSLKLEEDGSYQGQFCGRARVHTDFVPSPYDTDSLKLKVGDIINIISKPPMGIWTGMLNNKVGNFKFIYVDVLNEEVKPKKTRRRRKARHPKPTSVEELLDRINLKEHLPTFLFNGYEDLDTFKLLEEEDLDELSISDPQHRAVLLTAVELLQEYDGSSDPERSQSGGAQEKLLLDRRGVLGDSPRDSGCYESSENLENGREKKTTESMSRSSGFESSHILSPDVPVLPRLINPTPERPPRILSSLESQRNCLTVLNSAKGPRRGAAWSRSCTDLRRTSSPDLLSRCVSLTILHKEQERNMFLLKNLDQTLTALKNPAVTFPDFKCPTIEHSSVLTEEHHVLKRAGSVQDPLQELLQTETTRRNTTDQTSAGDQSSHSVSATSEAHRLKMKRRTKASTGSAEKTPAAVCLT</sequence>
<feature type="compositionally biased region" description="Polar residues" evidence="4">
    <location>
        <begin position="27"/>
        <end position="50"/>
    </location>
</feature>
<dbReference type="SMART" id="SM00326">
    <property type="entry name" value="SH3"/>
    <property type="match status" value="1"/>
</dbReference>
<protein>
    <submittedName>
        <fullName evidence="7">SAM and SH3 domain containing 1a</fullName>
    </submittedName>
</protein>
<feature type="compositionally biased region" description="Low complexity" evidence="4">
    <location>
        <begin position="375"/>
        <end position="385"/>
    </location>
</feature>
<feature type="compositionally biased region" description="Polar residues" evidence="4">
    <location>
        <begin position="537"/>
        <end position="550"/>
    </location>
</feature>
<dbReference type="Gene3D" id="2.30.30.40">
    <property type="entry name" value="SH3 Domains"/>
    <property type="match status" value="1"/>
</dbReference>